<accession>A0ACC0EC02</accession>
<gene>
    <name evidence="1" type="ORF">MJO28_010007</name>
</gene>
<reference evidence="2" key="2">
    <citation type="journal article" date="2018" name="Mol. Plant Microbe Interact.">
        <title>Genome sequence resources for the wheat stripe rust pathogen (Puccinia striiformis f. sp. tritici) and the barley stripe rust pathogen (Puccinia striiformis f. sp. hordei).</title>
        <authorList>
            <person name="Xia C."/>
            <person name="Wang M."/>
            <person name="Yin C."/>
            <person name="Cornejo O.E."/>
            <person name="Hulbert S.H."/>
            <person name="Chen X."/>
        </authorList>
    </citation>
    <scope>NUCLEOTIDE SEQUENCE [LARGE SCALE GENOMIC DNA]</scope>
    <source>
        <strain evidence="2">93-210</strain>
    </source>
</reference>
<name>A0ACC0EC02_9BASI</name>
<evidence type="ECO:0000313" key="2">
    <source>
        <dbReference type="Proteomes" id="UP001060170"/>
    </source>
</evidence>
<sequence>MWLSYHLRHRLCPNVFIYKQHSNVTPPSRSDKLYESISTNHLPHSIQIMGVTVLPIWLVLTGLLDFIGQSTCILTFEDSFKAVYSHTPVLASSRSVVTKMLTEGESPLSAMEYGQKITGKYSSTYASASKATHGKTQGEIQLPVRIKLVIEKDLEEKVLSKLYKIQYRKLGDAFTQDAQEKYSDMMNKLLGNLVTAFTGKDETKNWKNSDLLDGLLEPDQNYLIAQQEQLLSKVFNNLNGVYTLLRSQESHSRYSDPKEIIYQLIFGLSDVLTEYLSILEKYKLIYSKSLSEVLNSGNNWIVLFHYVYGRFLPEKDISSVYLMYNFQDSLQQSGFTEEIHVMQEKNWKKMEDLYLAVQIHSHDLDPEIIPTQGEVEMWERIKRLFFDTENNKFDGPSNWNSNYMVKTAIEELANHTIEIERYLHKYGIAQKKDYLIHLKLTLDMIHHFVQFLTENNGIERIKELKTKSFYPRLQATDKEIKFFHEVLKVAYYKGGELLIAIHHQSLLEPQERVRLSVLQYLTGMNSIQARSGYEKNLEAEYQVNANKGEQRIGLLKSKLLKLTLEQNNSDLNYDSKEHSLISKKCNPWIKSLLDQPIGNKLDHATLGNLIDHPSQEKPENFSQIFNGDPDSKTPSDSYIICNIHNIMKELDLITKSDNDDLFLKQVKINDILKRPALLYQYNVKEQDHGIQRKNTQIFSNQG</sequence>
<reference evidence="2" key="1">
    <citation type="journal article" date="2018" name="BMC Genomics">
        <title>Genomic insights into host adaptation between the wheat stripe rust pathogen (Puccinia striiformis f. sp. tritici) and the barley stripe rust pathogen (Puccinia striiformis f. sp. hordei).</title>
        <authorList>
            <person name="Xia C."/>
            <person name="Wang M."/>
            <person name="Yin C."/>
            <person name="Cornejo O.E."/>
            <person name="Hulbert S.H."/>
            <person name="Chen X."/>
        </authorList>
    </citation>
    <scope>NUCLEOTIDE SEQUENCE [LARGE SCALE GENOMIC DNA]</scope>
    <source>
        <strain evidence="2">93-210</strain>
    </source>
</reference>
<dbReference type="Proteomes" id="UP001060170">
    <property type="component" value="Chromosome 9"/>
</dbReference>
<evidence type="ECO:0000313" key="1">
    <source>
        <dbReference type="EMBL" id="KAI7948099.1"/>
    </source>
</evidence>
<protein>
    <submittedName>
        <fullName evidence="1">Uncharacterized protein</fullName>
    </submittedName>
</protein>
<keyword evidence="2" id="KW-1185">Reference proteome</keyword>
<proteinExistence type="predicted"/>
<reference evidence="1 2" key="3">
    <citation type="journal article" date="2022" name="Microbiol. Spectr.">
        <title>Folding features and dynamics of 3D genome architecture in plant fungal pathogens.</title>
        <authorList>
            <person name="Xia C."/>
        </authorList>
    </citation>
    <scope>NUCLEOTIDE SEQUENCE [LARGE SCALE GENOMIC DNA]</scope>
    <source>
        <strain evidence="1 2">93-210</strain>
    </source>
</reference>
<organism evidence="1 2">
    <name type="scientific">Puccinia striiformis f. sp. tritici</name>
    <dbReference type="NCBI Taxonomy" id="168172"/>
    <lineage>
        <taxon>Eukaryota</taxon>
        <taxon>Fungi</taxon>
        <taxon>Dikarya</taxon>
        <taxon>Basidiomycota</taxon>
        <taxon>Pucciniomycotina</taxon>
        <taxon>Pucciniomycetes</taxon>
        <taxon>Pucciniales</taxon>
        <taxon>Pucciniaceae</taxon>
        <taxon>Puccinia</taxon>
    </lineage>
</organism>
<comment type="caution">
    <text evidence="1">The sequence shown here is derived from an EMBL/GenBank/DDBJ whole genome shotgun (WGS) entry which is preliminary data.</text>
</comment>
<dbReference type="EMBL" id="CM045873">
    <property type="protein sequence ID" value="KAI7948099.1"/>
    <property type="molecule type" value="Genomic_DNA"/>
</dbReference>